<dbReference type="eggNOG" id="COG3814">
    <property type="taxonomic scope" value="Bacteria"/>
</dbReference>
<dbReference type="InterPro" id="IPR036760">
    <property type="entry name" value="SspB-like_sf"/>
</dbReference>
<keyword evidence="3" id="KW-1185">Reference proteome</keyword>
<dbReference type="STRING" id="856793.MICA_412"/>
<dbReference type="HOGENOM" id="CLU_106715_1_0_5"/>
<evidence type="ECO:0000313" key="3">
    <source>
        <dbReference type="Proteomes" id="UP000009286"/>
    </source>
</evidence>
<dbReference type="RefSeq" id="WP_014101979.1">
    <property type="nucleotide sequence ID" value="NC_016026.1"/>
</dbReference>
<protein>
    <recommendedName>
        <fullName evidence="4">Stringent starvation protein B</fullName>
    </recommendedName>
</protein>
<dbReference type="EMBL" id="CP002382">
    <property type="protein sequence ID" value="AEP08756.1"/>
    <property type="molecule type" value="Genomic_DNA"/>
</dbReference>
<accession>G2KS73</accession>
<dbReference type="SUPFAM" id="SSF101738">
    <property type="entry name" value="SspB-like"/>
    <property type="match status" value="1"/>
</dbReference>
<sequence>MKDDDILRYDRMVEGALRGVVRQAIQEVVGEVAEDGRLPGDHHFYITFMTDYPGVKIPDYLRERYPGEMTIVLQYQFYDLGIIEDKNGGRISVTLSFNNVPERLEIPLAAISIFADPSVNFALQFQPLGDDDGPDLDPSEDFDDDDTSNRGGNGGEKTGEVVSLDKFRKKDT</sequence>
<evidence type="ECO:0008006" key="4">
    <source>
        <dbReference type="Google" id="ProtNLM"/>
    </source>
</evidence>
<dbReference type="OrthoDB" id="9800412at2"/>
<dbReference type="AlphaFoldDB" id="G2KS73"/>
<dbReference type="Gene3D" id="2.30.30.220">
    <property type="entry name" value="SspB-like"/>
    <property type="match status" value="1"/>
</dbReference>
<organism evidence="2 3">
    <name type="scientific">Micavibrio aeruginosavorus (strain ARL-13)</name>
    <dbReference type="NCBI Taxonomy" id="856793"/>
    <lineage>
        <taxon>Bacteria</taxon>
        <taxon>Pseudomonadati</taxon>
        <taxon>Bdellovibrionota</taxon>
        <taxon>Bdellovibrionia</taxon>
        <taxon>Bdellovibrionales</taxon>
        <taxon>Pseudobdellovibrionaceae</taxon>
        <taxon>Micavibrio</taxon>
    </lineage>
</organism>
<reference evidence="2 3" key="1">
    <citation type="journal article" date="2011" name="BMC Genomics">
        <title>Genomic insights into an obligate epibiotic bacterial predator: Micavibrio aeruginosavorus ARL-13.</title>
        <authorList>
            <person name="Wang Z."/>
            <person name="Kadouri D."/>
            <person name="Wu M."/>
        </authorList>
    </citation>
    <scope>NUCLEOTIDE SEQUENCE [LARGE SCALE GENOMIC DNA]</scope>
    <source>
        <strain evidence="2 3">ARL-13</strain>
    </source>
</reference>
<feature type="region of interest" description="Disordered" evidence="1">
    <location>
        <begin position="126"/>
        <end position="172"/>
    </location>
</feature>
<evidence type="ECO:0000256" key="1">
    <source>
        <dbReference type="SAM" id="MobiDB-lite"/>
    </source>
</evidence>
<proteinExistence type="predicted"/>
<feature type="compositionally biased region" description="Acidic residues" evidence="1">
    <location>
        <begin position="129"/>
        <end position="146"/>
    </location>
</feature>
<evidence type="ECO:0000313" key="2">
    <source>
        <dbReference type="EMBL" id="AEP08756.1"/>
    </source>
</evidence>
<dbReference type="Proteomes" id="UP000009286">
    <property type="component" value="Chromosome"/>
</dbReference>
<dbReference type="InterPro" id="IPR007481">
    <property type="entry name" value="SspB"/>
</dbReference>
<name>G2KS73_MICAA</name>
<gene>
    <name evidence="2" type="ordered locus">MICA_412</name>
</gene>
<dbReference type="KEGG" id="mai:MICA_412"/>
<feature type="compositionally biased region" description="Basic and acidic residues" evidence="1">
    <location>
        <begin position="157"/>
        <end position="172"/>
    </location>
</feature>
<dbReference type="Pfam" id="PF04386">
    <property type="entry name" value="SspB"/>
    <property type="match status" value="1"/>
</dbReference>